<evidence type="ECO:0000313" key="10">
    <source>
        <dbReference type="Proteomes" id="UP000010792"/>
    </source>
</evidence>
<dbReference type="InterPro" id="IPR000847">
    <property type="entry name" value="LysR_HTH_N"/>
</dbReference>
<name>L0NA82_9HYPH</name>
<dbReference type="InterPro" id="IPR058163">
    <property type="entry name" value="LysR-type_TF_proteobact-type"/>
</dbReference>
<dbReference type="InterPro" id="IPR036388">
    <property type="entry name" value="WH-like_DNA-bd_sf"/>
</dbReference>
<dbReference type="FunFam" id="1.10.10.10:FF:000001">
    <property type="entry name" value="LysR family transcriptional regulator"/>
    <property type="match status" value="1"/>
</dbReference>
<comment type="function">
    <text evidence="5">Transcriptional regulator of the ttuABCDE tartrate utilization operon.</text>
</comment>
<evidence type="ECO:0000259" key="8">
    <source>
        <dbReference type="PROSITE" id="PS50931"/>
    </source>
</evidence>
<dbReference type="Gene3D" id="3.40.190.10">
    <property type="entry name" value="Periplasmic binding protein-like II"/>
    <property type="match status" value="2"/>
</dbReference>
<evidence type="ECO:0000313" key="9">
    <source>
        <dbReference type="EMBL" id="CCF17890.1"/>
    </source>
</evidence>
<evidence type="ECO:0000256" key="1">
    <source>
        <dbReference type="ARBA" id="ARBA00009437"/>
    </source>
</evidence>
<dbReference type="EMBL" id="FO082820">
    <property type="protein sequence ID" value="CCF17890.1"/>
    <property type="molecule type" value="Genomic_DNA"/>
</dbReference>
<keyword evidence="2" id="KW-0805">Transcription regulation</keyword>
<sequence>MPPLNPLHVFHVAARSGSFSRAAQEMGVTQSAVSRQVSTLEEYLGTKLFLRESRGIELTQDGRDYMERIGPAMDNIATATDLLLARNRSTAVRVAAYPTFAGKWLIPRLKAFSEVHRNTQIKIKTCISPVDPETSAFDVAIQLRRMSEVDPEFSLLLYRDVLQPFCSPAYLRQQRLTSPKDLLSVPLLTSHYRRLDWHHWFEGVGLPSQSIEGDEFPSSILTYRAAQEGLGVAIGQPFLVAEEIAAGQLVPIFQPIERDLGLFVIWTRYANARVRGFIKWLAAEVERTDDARPTTLSEPLIEQA</sequence>
<evidence type="ECO:0000256" key="4">
    <source>
        <dbReference type="ARBA" id="ARBA00023163"/>
    </source>
</evidence>
<feature type="domain" description="HTH lysR-type" evidence="8">
    <location>
        <begin position="2"/>
        <end position="59"/>
    </location>
</feature>
<dbReference type="STRING" id="1125847.NT26_0165"/>
<keyword evidence="10" id="KW-1185">Reference proteome</keyword>
<dbReference type="InterPro" id="IPR005119">
    <property type="entry name" value="LysR_subst-bd"/>
</dbReference>
<evidence type="ECO:0000256" key="7">
    <source>
        <dbReference type="ARBA" id="ARBA00083243"/>
    </source>
</evidence>
<reference evidence="9 10" key="1">
    <citation type="journal article" date="2013" name="Genome Biol. Evol.">
        <title>Life in an arsenic-containing gold mine: genome and physiology of the autotrophic arsenite-oxidizing bacterium rhizobium sp. NT-26.</title>
        <authorList>
            <person name="Andres J."/>
            <person name="Arsene-Ploetze F."/>
            <person name="Barbe V."/>
            <person name="Brochier-Armanet C."/>
            <person name="Cleiss-Arnold J."/>
            <person name="Coppee J.Y."/>
            <person name="Dillies M.A."/>
            <person name="Geist"/>
            <person name="L"/>
            <person name="Joublin A."/>
            <person name="Koechler S."/>
            <person name="Lassalle F."/>
            <person name="Marchal M."/>
            <person name="Medigue C."/>
            <person name="Muller D."/>
            <person name="Nesme X."/>
            <person name="Plewniak F."/>
            <person name="Proux C."/>
            <person name="Ramirez-Bahena M.H."/>
            <person name="Schenowitz C."/>
            <person name="Sismeiro O."/>
            <person name="Vallenet D."/>
            <person name="Santini J.M."/>
            <person name="Bertin P.N."/>
        </authorList>
    </citation>
    <scope>NUCLEOTIDE SEQUENCE [LARGE SCALE GENOMIC DNA]</scope>
    <source>
        <strain evidence="9 10">NT-26</strain>
    </source>
</reference>
<evidence type="ECO:0000256" key="3">
    <source>
        <dbReference type="ARBA" id="ARBA00023125"/>
    </source>
</evidence>
<keyword evidence="4" id="KW-0804">Transcription</keyword>
<dbReference type="SUPFAM" id="SSF46785">
    <property type="entry name" value="Winged helix' DNA-binding domain"/>
    <property type="match status" value="1"/>
</dbReference>
<dbReference type="Pfam" id="PF00126">
    <property type="entry name" value="HTH_1"/>
    <property type="match status" value="1"/>
</dbReference>
<dbReference type="Gene3D" id="1.10.10.10">
    <property type="entry name" value="Winged helix-like DNA-binding domain superfamily/Winged helix DNA-binding domain"/>
    <property type="match status" value="1"/>
</dbReference>
<dbReference type="InterPro" id="IPR036390">
    <property type="entry name" value="WH_DNA-bd_sf"/>
</dbReference>
<gene>
    <name evidence="9" type="ORF">NT26_0165</name>
</gene>
<comment type="similarity">
    <text evidence="1">Belongs to the LysR transcriptional regulatory family.</text>
</comment>
<keyword evidence="3" id="KW-0238">DNA-binding</keyword>
<evidence type="ECO:0000256" key="6">
    <source>
        <dbReference type="ARBA" id="ARBA00067332"/>
    </source>
</evidence>
<dbReference type="GO" id="GO:0043565">
    <property type="term" value="F:sequence-specific DNA binding"/>
    <property type="evidence" value="ECO:0007669"/>
    <property type="project" value="TreeGrafter"/>
</dbReference>
<dbReference type="GO" id="GO:0006351">
    <property type="term" value="P:DNA-templated transcription"/>
    <property type="evidence" value="ECO:0007669"/>
    <property type="project" value="TreeGrafter"/>
</dbReference>
<dbReference type="PROSITE" id="PS50931">
    <property type="entry name" value="HTH_LYSR"/>
    <property type="match status" value="1"/>
</dbReference>
<dbReference type="Pfam" id="PF03466">
    <property type="entry name" value="LysR_substrate"/>
    <property type="match status" value="1"/>
</dbReference>
<dbReference type="PANTHER" id="PTHR30537:SF26">
    <property type="entry name" value="GLYCINE CLEAVAGE SYSTEM TRANSCRIPTIONAL ACTIVATOR"/>
    <property type="match status" value="1"/>
</dbReference>
<evidence type="ECO:0000256" key="5">
    <source>
        <dbReference type="ARBA" id="ARBA00054626"/>
    </source>
</evidence>
<dbReference type="PRINTS" id="PR00039">
    <property type="entry name" value="HTHLYSR"/>
</dbReference>
<dbReference type="KEGG" id="rht:NT26_0165"/>
<dbReference type="GO" id="GO:0003700">
    <property type="term" value="F:DNA-binding transcription factor activity"/>
    <property type="evidence" value="ECO:0007669"/>
    <property type="project" value="InterPro"/>
</dbReference>
<dbReference type="PANTHER" id="PTHR30537">
    <property type="entry name" value="HTH-TYPE TRANSCRIPTIONAL REGULATOR"/>
    <property type="match status" value="1"/>
</dbReference>
<proteinExistence type="inferred from homology"/>
<dbReference type="Proteomes" id="UP000010792">
    <property type="component" value="Chromosome"/>
</dbReference>
<organism evidence="9 10">
    <name type="scientific">Pseudorhizobium banfieldiae</name>
    <dbReference type="NCBI Taxonomy" id="1125847"/>
    <lineage>
        <taxon>Bacteria</taxon>
        <taxon>Pseudomonadati</taxon>
        <taxon>Pseudomonadota</taxon>
        <taxon>Alphaproteobacteria</taxon>
        <taxon>Hyphomicrobiales</taxon>
        <taxon>Rhizobiaceae</taxon>
        <taxon>Rhizobium/Agrobacterium group</taxon>
        <taxon>Pseudorhizobium</taxon>
    </lineage>
</organism>
<dbReference type="AlphaFoldDB" id="L0NA82"/>
<evidence type="ECO:0000256" key="2">
    <source>
        <dbReference type="ARBA" id="ARBA00023015"/>
    </source>
</evidence>
<accession>L0NA82</accession>
<dbReference type="SUPFAM" id="SSF53850">
    <property type="entry name" value="Periplasmic binding protein-like II"/>
    <property type="match status" value="1"/>
</dbReference>
<protein>
    <recommendedName>
        <fullName evidence="6">HTH-type transcriptional regulator TtuA</fullName>
    </recommendedName>
    <alternativeName>
        <fullName evidence="7">Tartrate utilization transcriptional regulator</fullName>
    </alternativeName>
</protein>